<dbReference type="Pfam" id="PF14922">
    <property type="entry name" value="FWWh"/>
    <property type="match status" value="1"/>
</dbReference>
<comment type="caution">
    <text evidence="2">The sequence shown here is derived from an EMBL/GenBank/DDBJ whole genome shotgun (WGS) entry which is preliminary data.</text>
</comment>
<dbReference type="PANTHER" id="PTHR33560">
    <property type="entry name" value="PROTEIN FAM227B"/>
    <property type="match status" value="1"/>
</dbReference>
<evidence type="ECO:0000256" key="1">
    <source>
        <dbReference type="ARBA" id="ARBA00008666"/>
    </source>
</evidence>
<comment type="similarity">
    <text evidence="1">Belongs to the FAM227 family.</text>
</comment>
<dbReference type="EMBL" id="CALSGD010001443">
    <property type="protein sequence ID" value="CAH6791179.1"/>
    <property type="molecule type" value="Genomic_DNA"/>
</dbReference>
<sequence length="630" mass="73058">MDIINVTALPMIAVDERLVVSVNARKILESALRKQLQDHPPTCLPACIVGSMSQVNQKITEIDLGPSLLTSTLAIEEYELEKMSLKEKTHGSLGDRVKRTKEESPISCKGSELRNAKLILTKRKTADKNLLAELHQHPQFDETRPNKLPNGVDFCDMVGNVIRSEKNPLSGKSYCSDRELEKFLSSPSLSAIWLDSFWWIFHERYKPNKEIQSKLFDRIARNYACLLFKTVRSHYEEALIKKLPSLLSKALYTSFCCCFPQSWFNTHEFKSEICNTMDLWISGTYPCPQSYDSWDYSELDPERFRREELMLQSSRLIRGREFTLFTCKKTSIQKVEQNKNKKFHPLQSSSLYASHERSFSRRLTSEESSRCQHTTKDHPVSTLFSRKATQQVKRISEARACVSLFLKKSHPACKSPKLTSNQFNLYGNSPLIVYFFLNYSKLQQHGQDVLVSRREKTKVVPYPLSTDSAMTYADIIYLVTKNMETRRRKLRQLYQLHESEWTYFNNYLTELQENFNREVNIIDKKAAENRKANHAFLSPSLLFDDLFDKKFRGSPYKETAFLSRKKKKEVEEKRKILQSSFSFRNPVDNYSLGLKSPYRIGSISSTSEHIDSVSKVTHEALFRLSPSSME</sequence>
<organism evidence="2 3">
    <name type="scientific">Phodopus roborovskii</name>
    <name type="common">Roborovski's desert hamster</name>
    <name type="synonym">Cricetulus roborovskii</name>
    <dbReference type="NCBI Taxonomy" id="109678"/>
    <lineage>
        <taxon>Eukaryota</taxon>
        <taxon>Metazoa</taxon>
        <taxon>Chordata</taxon>
        <taxon>Craniata</taxon>
        <taxon>Vertebrata</taxon>
        <taxon>Euteleostomi</taxon>
        <taxon>Mammalia</taxon>
        <taxon>Eutheria</taxon>
        <taxon>Euarchontoglires</taxon>
        <taxon>Glires</taxon>
        <taxon>Rodentia</taxon>
        <taxon>Myomorpha</taxon>
        <taxon>Muroidea</taxon>
        <taxon>Cricetidae</taxon>
        <taxon>Cricetinae</taxon>
        <taxon>Phodopus</taxon>
    </lineage>
</organism>
<reference evidence="2" key="1">
    <citation type="submission" date="2022-06" db="EMBL/GenBank/DDBJ databases">
        <authorList>
            <person name="Andreotti S."/>
            <person name="Wyler E."/>
        </authorList>
    </citation>
    <scope>NUCLEOTIDE SEQUENCE</scope>
</reference>
<name>A0AAU9ZEU3_PHORO</name>
<gene>
    <name evidence="2" type="primary">Fam227a</name>
    <name evidence="2" type="ORF">PHOROB_LOCUS8362</name>
</gene>
<proteinExistence type="inferred from homology"/>
<accession>A0AAU9ZEU3</accession>
<dbReference type="PANTHER" id="PTHR33560:SF1">
    <property type="entry name" value="PROTEIN FAM227A"/>
    <property type="match status" value="1"/>
</dbReference>
<dbReference type="AlphaFoldDB" id="A0AAU9ZEU3"/>
<evidence type="ECO:0000313" key="2">
    <source>
        <dbReference type="EMBL" id="CAH6791179.1"/>
    </source>
</evidence>
<dbReference type="InterPro" id="IPR029417">
    <property type="entry name" value="FAM227"/>
</dbReference>
<keyword evidence="3" id="KW-1185">Reference proteome</keyword>
<dbReference type="Proteomes" id="UP001152836">
    <property type="component" value="Unassembled WGS sequence"/>
</dbReference>
<protein>
    <submittedName>
        <fullName evidence="2">Fam227a protein</fullName>
    </submittedName>
</protein>
<evidence type="ECO:0000313" key="3">
    <source>
        <dbReference type="Proteomes" id="UP001152836"/>
    </source>
</evidence>